<proteinExistence type="predicted"/>
<dbReference type="Proteomes" id="UP001424441">
    <property type="component" value="Unassembled WGS sequence"/>
</dbReference>
<reference evidence="1 2" key="1">
    <citation type="journal article" date="2019" name="Int. J. Syst. Evol. Microbiol.">
        <title>The Global Catalogue of Microorganisms (GCM) 10K type strain sequencing project: providing services to taxonomists for standard genome sequencing and annotation.</title>
        <authorList>
            <consortium name="The Broad Institute Genomics Platform"/>
            <consortium name="The Broad Institute Genome Sequencing Center for Infectious Disease"/>
            <person name="Wu L."/>
            <person name="Ma J."/>
        </authorList>
    </citation>
    <scope>NUCLEOTIDE SEQUENCE [LARGE SCALE GENOMIC DNA]</scope>
    <source>
        <strain evidence="1 2">JCM 15115</strain>
    </source>
</reference>
<keyword evidence="2" id="KW-1185">Reference proteome</keyword>
<evidence type="ECO:0000313" key="1">
    <source>
        <dbReference type="EMBL" id="GAA0598716.1"/>
    </source>
</evidence>
<comment type="caution">
    <text evidence="1">The sequence shown here is derived from an EMBL/GenBank/DDBJ whole genome shotgun (WGS) entry which is preliminary data.</text>
</comment>
<protein>
    <submittedName>
        <fullName evidence="1">Uncharacterized protein</fullName>
    </submittedName>
</protein>
<evidence type="ECO:0000313" key="2">
    <source>
        <dbReference type="Proteomes" id="UP001424441"/>
    </source>
</evidence>
<sequence length="64" mass="7478">MRLPCNVPAGDTNAITITFQAINYFSYMTYDNLLSSFKRINISQIHKAKNEHQMLIQHKNNNYT</sequence>
<accession>A0ABN1FVJ0</accession>
<dbReference type="EMBL" id="BAAADE010000002">
    <property type="protein sequence ID" value="GAA0598716.1"/>
    <property type="molecule type" value="Genomic_DNA"/>
</dbReference>
<organism evidence="1 2">
    <name type="scientific">Paenochrobactrum glaciei</name>
    <dbReference type="NCBI Taxonomy" id="486407"/>
    <lineage>
        <taxon>Bacteria</taxon>
        <taxon>Pseudomonadati</taxon>
        <taxon>Pseudomonadota</taxon>
        <taxon>Alphaproteobacteria</taxon>
        <taxon>Hyphomicrobiales</taxon>
        <taxon>Brucellaceae</taxon>
        <taxon>Paenochrobactrum</taxon>
    </lineage>
</organism>
<name>A0ABN1FVJ0_9HYPH</name>
<gene>
    <name evidence="1" type="ORF">GCM10008943_12410</name>
</gene>